<feature type="domain" description="C3H1-type" evidence="10">
    <location>
        <begin position="310"/>
        <end position="336"/>
    </location>
</feature>
<dbReference type="GO" id="GO:0003723">
    <property type="term" value="F:RNA binding"/>
    <property type="evidence" value="ECO:0007669"/>
    <property type="project" value="UniProtKB-UniRule"/>
</dbReference>
<dbReference type="GO" id="GO:0089701">
    <property type="term" value="C:U2AF complex"/>
    <property type="evidence" value="ECO:0007669"/>
    <property type="project" value="InterPro"/>
</dbReference>
<dbReference type="EnsemblMetazoa" id="ASIC013544-RA">
    <property type="protein sequence ID" value="ASIC013544-PA"/>
    <property type="gene ID" value="ASIC013544"/>
</dbReference>
<dbReference type="Proteomes" id="UP000030765">
    <property type="component" value="Unassembled WGS sequence"/>
</dbReference>
<evidence type="ECO:0000313" key="13">
    <source>
        <dbReference type="Proteomes" id="UP000030765"/>
    </source>
</evidence>
<dbReference type="PROSITE" id="PS50103">
    <property type="entry name" value="ZF_C3H1"/>
    <property type="match status" value="2"/>
</dbReference>
<evidence type="ECO:0000256" key="1">
    <source>
        <dbReference type="ARBA" id="ARBA00022723"/>
    </source>
</evidence>
<dbReference type="PRINTS" id="PR01848">
    <property type="entry name" value="U2AUXFACTOR"/>
</dbReference>
<name>A0A084W640_ANOSI</name>
<dbReference type="VEuPathDB" id="VectorBase:ASIS005633"/>
<dbReference type="SMART" id="SM00356">
    <property type="entry name" value="ZnF_C3H1"/>
    <property type="match status" value="2"/>
</dbReference>
<evidence type="ECO:0000256" key="8">
    <source>
        <dbReference type="SAM" id="MobiDB-lite"/>
    </source>
</evidence>
<feature type="domain" description="RRM" evidence="9">
    <location>
        <begin position="201"/>
        <end position="307"/>
    </location>
</feature>
<evidence type="ECO:0000256" key="2">
    <source>
        <dbReference type="ARBA" id="ARBA00022737"/>
    </source>
</evidence>
<keyword evidence="3 7" id="KW-0863">Zinc-finger</keyword>
<dbReference type="PROSITE" id="PS50102">
    <property type="entry name" value="RRM"/>
    <property type="match status" value="1"/>
</dbReference>
<dbReference type="InterPro" id="IPR012677">
    <property type="entry name" value="Nucleotide-bd_a/b_plait_sf"/>
</dbReference>
<protein>
    <submittedName>
        <fullName evidence="11">AGAP010194-PA-like protein</fullName>
    </submittedName>
</protein>
<feature type="zinc finger region" description="C3H1-type" evidence="7">
    <location>
        <begin position="169"/>
        <end position="197"/>
    </location>
</feature>
<evidence type="ECO:0000259" key="10">
    <source>
        <dbReference type="PROSITE" id="PS50103"/>
    </source>
</evidence>
<dbReference type="EMBL" id="ATLV01020721">
    <property type="status" value="NOT_ANNOTATED_CDS"/>
    <property type="molecule type" value="Genomic_DNA"/>
</dbReference>
<keyword evidence="13" id="KW-1185">Reference proteome</keyword>
<sequence>MSLVQGKIKRKEWRKLCKKRRRKVVRQKAAKERDRLEEELQKEKDADPEYQKLLVEMLHQEEVAAGREALERALRNAQWLEEEHKAQQRFEQLRQQIETKEREEREKRERIRREFEERERRTEEARAERHRQQEEMVRLVRERHTKLQQFSATGIDDYLTELQMVHSTRADAVDCKFFTKTGTCRHGLRCSGNHPTPGLSKIILISNFFNHPALERTVHQEYGHDGRLEFDEEDLSNSFTDFFRDIVDEFERFGKIHQILVCRNFGLHLRGNVYIEYENMRHAAAAYLRMNGRFYAKKQLHVEFRSPIVWPAAVCGLFELKRCQKGPGCNFLHIFKNPDQRYQYDHFQQSRSMRKEASIVPATPLVLKYE</sequence>
<dbReference type="EMBL" id="KE525305">
    <property type="protein sequence ID" value="KFB45684.1"/>
    <property type="molecule type" value="Genomic_DNA"/>
</dbReference>
<dbReference type="GO" id="GO:0008270">
    <property type="term" value="F:zinc ion binding"/>
    <property type="evidence" value="ECO:0007669"/>
    <property type="project" value="UniProtKB-KW"/>
</dbReference>
<evidence type="ECO:0000313" key="11">
    <source>
        <dbReference type="EMBL" id="KFB45684.1"/>
    </source>
</evidence>
<dbReference type="STRING" id="74873.A0A084W640"/>
<dbReference type="InterPro" id="IPR035979">
    <property type="entry name" value="RBD_domain_sf"/>
</dbReference>
<proteinExistence type="predicted"/>
<evidence type="ECO:0000313" key="12">
    <source>
        <dbReference type="EnsemblMetazoa" id="ASIC013544-PA"/>
    </source>
</evidence>
<dbReference type="SUPFAM" id="SSF54928">
    <property type="entry name" value="RNA-binding domain, RBD"/>
    <property type="match status" value="1"/>
</dbReference>
<organism evidence="11">
    <name type="scientific">Anopheles sinensis</name>
    <name type="common">Mosquito</name>
    <dbReference type="NCBI Taxonomy" id="74873"/>
    <lineage>
        <taxon>Eukaryota</taxon>
        <taxon>Metazoa</taxon>
        <taxon>Ecdysozoa</taxon>
        <taxon>Arthropoda</taxon>
        <taxon>Hexapoda</taxon>
        <taxon>Insecta</taxon>
        <taxon>Pterygota</taxon>
        <taxon>Neoptera</taxon>
        <taxon>Endopterygota</taxon>
        <taxon>Diptera</taxon>
        <taxon>Nematocera</taxon>
        <taxon>Culicoidea</taxon>
        <taxon>Culicidae</taxon>
        <taxon>Anophelinae</taxon>
        <taxon>Anopheles</taxon>
    </lineage>
</organism>
<dbReference type="GO" id="GO:0000398">
    <property type="term" value="P:mRNA splicing, via spliceosome"/>
    <property type="evidence" value="ECO:0007669"/>
    <property type="project" value="InterPro"/>
</dbReference>
<feature type="domain" description="C3H1-type" evidence="10">
    <location>
        <begin position="169"/>
        <end position="197"/>
    </location>
</feature>
<dbReference type="Pfam" id="PF00076">
    <property type="entry name" value="RRM_1"/>
    <property type="match status" value="1"/>
</dbReference>
<reference evidence="11 13" key="1">
    <citation type="journal article" date="2014" name="BMC Genomics">
        <title>Genome sequence of Anopheles sinensis provides insight into genetics basis of mosquito competence for malaria parasites.</title>
        <authorList>
            <person name="Zhou D."/>
            <person name="Zhang D."/>
            <person name="Ding G."/>
            <person name="Shi L."/>
            <person name="Hou Q."/>
            <person name="Ye Y."/>
            <person name="Xu Y."/>
            <person name="Zhou H."/>
            <person name="Xiong C."/>
            <person name="Li S."/>
            <person name="Yu J."/>
            <person name="Hong S."/>
            <person name="Yu X."/>
            <person name="Zou P."/>
            <person name="Chen C."/>
            <person name="Chang X."/>
            <person name="Wang W."/>
            <person name="Lv Y."/>
            <person name="Sun Y."/>
            <person name="Ma L."/>
            <person name="Shen B."/>
            <person name="Zhu C."/>
        </authorList>
    </citation>
    <scope>NUCLEOTIDE SEQUENCE [LARGE SCALE GENOMIC DNA]</scope>
</reference>
<evidence type="ECO:0000256" key="3">
    <source>
        <dbReference type="ARBA" id="ARBA00022771"/>
    </source>
</evidence>
<dbReference type="OrthoDB" id="75923at2759"/>
<dbReference type="InterPro" id="IPR009145">
    <property type="entry name" value="U2AF_small"/>
</dbReference>
<dbReference type="VEuPathDB" id="VectorBase:ASIC013544"/>
<evidence type="ECO:0000256" key="4">
    <source>
        <dbReference type="ARBA" id="ARBA00022833"/>
    </source>
</evidence>
<feature type="region of interest" description="Disordered" evidence="8">
    <location>
        <begin position="101"/>
        <end position="130"/>
    </location>
</feature>
<feature type="zinc finger region" description="C3H1-type" evidence="7">
    <location>
        <begin position="310"/>
        <end position="336"/>
    </location>
</feature>
<reference evidence="12" key="2">
    <citation type="submission" date="2020-05" db="UniProtKB">
        <authorList>
            <consortium name="EnsemblMetazoa"/>
        </authorList>
    </citation>
    <scope>IDENTIFICATION</scope>
</reference>
<dbReference type="InterPro" id="IPR000504">
    <property type="entry name" value="RRM_dom"/>
</dbReference>
<dbReference type="InterPro" id="IPR000571">
    <property type="entry name" value="Znf_CCCH"/>
</dbReference>
<keyword evidence="2" id="KW-0677">Repeat</keyword>
<dbReference type="SMART" id="SM00360">
    <property type="entry name" value="RRM"/>
    <property type="match status" value="1"/>
</dbReference>
<evidence type="ECO:0000256" key="5">
    <source>
        <dbReference type="ARBA" id="ARBA00022884"/>
    </source>
</evidence>
<dbReference type="Pfam" id="PF00642">
    <property type="entry name" value="zf-CCCH"/>
    <property type="match status" value="1"/>
</dbReference>
<dbReference type="Gene3D" id="3.30.70.330">
    <property type="match status" value="1"/>
</dbReference>
<keyword evidence="4 7" id="KW-0862">Zinc</keyword>
<gene>
    <name evidence="11" type="ORF">ZHAS_00013544</name>
</gene>
<dbReference type="PANTHER" id="PTHR12620">
    <property type="entry name" value="U2 SNRNP AUXILIARY FACTOR, SMALL SUBUNIT"/>
    <property type="match status" value="1"/>
</dbReference>
<dbReference type="AlphaFoldDB" id="A0A084W640"/>
<keyword evidence="1 7" id="KW-0479">Metal-binding</keyword>
<dbReference type="OMA" id="RKCPKGN"/>
<evidence type="ECO:0000256" key="7">
    <source>
        <dbReference type="PROSITE-ProRule" id="PRU00723"/>
    </source>
</evidence>
<accession>A0A084W640</accession>
<evidence type="ECO:0000256" key="6">
    <source>
        <dbReference type="PROSITE-ProRule" id="PRU00176"/>
    </source>
</evidence>
<keyword evidence="5 6" id="KW-0694">RNA-binding</keyword>
<evidence type="ECO:0000259" key="9">
    <source>
        <dbReference type="PROSITE" id="PS50102"/>
    </source>
</evidence>